<gene>
    <name evidence="1" type="ORF">Tco_1029798</name>
</gene>
<dbReference type="Proteomes" id="UP001151760">
    <property type="component" value="Unassembled WGS sequence"/>
</dbReference>
<protein>
    <submittedName>
        <fullName evidence="1">Uncharacterized protein</fullName>
    </submittedName>
</protein>
<keyword evidence="2" id="KW-1185">Reference proteome</keyword>
<comment type="caution">
    <text evidence="1">The sequence shown here is derived from an EMBL/GenBank/DDBJ whole genome shotgun (WGS) entry which is preliminary data.</text>
</comment>
<name>A0ABQ5G691_9ASTR</name>
<reference evidence="1" key="2">
    <citation type="submission" date="2022-01" db="EMBL/GenBank/DDBJ databases">
        <authorList>
            <person name="Yamashiro T."/>
            <person name="Shiraishi A."/>
            <person name="Satake H."/>
            <person name="Nakayama K."/>
        </authorList>
    </citation>
    <scope>NUCLEOTIDE SEQUENCE</scope>
</reference>
<evidence type="ECO:0000313" key="1">
    <source>
        <dbReference type="EMBL" id="GJT70512.1"/>
    </source>
</evidence>
<organism evidence="1 2">
    <name type="scientific">Tanacetum coccineum</name>
    <dbReference type="NCBI Taxonomy" id="301880"/>
    <lineage>
        <taxon>Eukaryota</taxon>
        <taxon>Viridiplantae</taxon>
        <taxon>Streptophyta</taxon>
        <taxon>Embryophyta</taxon>
        <taxon>Tracheophyta</taxon>
        <taxon>Spermatophyta</taxon>
        <taxon>Magnoliopsida</taxon>
        <taxon>eudicotyledons</taxon>
        <taxon>Gunneridae</taxon>
        <taxon>Pentapetalae</taxon>
        <taxon>asterids</taxon>
        <taxon>campanulids</taxon>
        <taxon>Asterales</taxon>
        <taxon>Asteraceae</taxon>
        <taxon>Asteroideae</taxon>
        <taxon>Anthemideae</taxon>
        <taxon>Anthemidinae</taxon>
        <taxon>Tanacetum</taxon>
    </lineage>
</organism>
<dbReference type="PROSITE" id="PS51257">
    <property type="entry name" value="PROKAR_LIPOPROTEIN"/>
    <property type="match status" value="1"/>
</dbReference>
<evidence type="ECO:0000313" key="2">
    <source>
        <dbReference type="Proteomes" id="UP001151760"/>
    </source>
</evidence>
<accession>A0ABQ5G691</accession>
<dbReference type="EMBL" id="BQNB010018084">
    <property type="protein sequence ID" value="GJT70512.1"/>
    <property type="molecule type" value="Genomic_DNA"/>
</dbReference>
<proteinExistence type="predicted"/>
<reference evidence="1" key="1">
    <citation type="journal article" date="2022" name="Int. J. Mol. Sci.">
        <title>Draft Genome of Tanacetum Coccineum: Genomic Comparison of Closely Related Tanacetum-Family Plants.</title>
        <authorList>
            <person name="Yamashiro T."/>
            <person name="Shiraishi A."/>
            <person name="Nakayama K."/>
            <person name="Satake H."/>
        </authorList>
    </citation>
    <scope>NUCLEOTIDE SEQUENCE</scope>
</reference>
<sequence>MECCRVEVWEKIRVHWPYLAHSVGVSVGSCSNPGKKHKEAVKWIISESGVLPQNGITFEMGNPALLVYTDSDMAGNRTT</sequence>